<proteinExistence type="inferred from homology"/>
<feature type="transmembrane region" description="Helical" evidence="6">
    <location>
        <begin position="123"/>
        <end position="147"/>
    </location>
</feature>
<evidence type="ECO:0000259" key="7">
    <source>
        <dbReference type="PROSITE" id="PS50850"/>
    </source>
</evidence>
<feature type="domain" description="Major facilitator superfamily (MFS) profile" evidence="7">
    <location>
        <begin position="48"/>
        <end position="484"/>
    </location>
</feature>
<evidence type="ECO:0000256" key="5">
    <source>
        <dbReference type="ARBA" id="ARBA00023136"/>
    </source>
</evidence>
<dbReference type="FunFam" id="1.20.1250.20:FF:000078">
    <property type="entry name" value="MFS maltose transporter, putative"/>
    <property type="match status" value="1"/>
</dbReference>
<dbReference type="AlphaFoldDB" id="A0A5N6V513"/>
<protein>
    <submittedName>
        <fullName evidence="8">General substrate transporter</fullName>
    </submittedName>
</protein>
<feature type="transmembrane region" description="Helical" evidence="6">
    <location>
        <begin position="153"/>
        <end position="170"/>
    </location>
</feature>
<keyword evidence="3 6" id="KW-0812">Transmembrane</keyword>
<dbReference type="InterPro" id="IPR050360">
    <property type="entry name" value="MFS_Sugar_Transporters"/>
</dbReference>
<feature type="transmembrane region" description="Helical" evidence="6">
    <location>
        <begin position="337"/>
        <end position="355"/>
    </location>
</feature>
<feature type="transmembrane region" description="Helical" evidence="6">
    <location>
        <begin position="96"/>
        <end position="116"/>
    </location>
</feature>
<feature type="transmembrane region" description="Helical" evidence="6">
    <location>
        <begin position="427"/>
        <end position="449"/>
    </location>
</feature>
<sequence length="511" mass="56699">MAINSEKLAEAIDQATTIDGDLPRLDNEEQHQLSKLECLKKYYLSSLWSLFAVWCSMLASFEMQTTSMVLSIPKFRMDFGYEFHGNYVLPADWQSAFLGAPVASMVIGSLGGGILADWLGRRPILVICLAITYASITMEFIAVSIPLFFGGKFLAGFAVGAMGSTSMTYIGEIAPLSLRGFFTCLVALGLTFSPFMSSLIINDTGTVFSRWAYRAVFCSQYGFAAIPTFFVFFMPESPWWLVSKGCPEKALGSLARLGVKGEDGRRRLAAISQTIMNTGTDASYLECFRGSNLRRTIVSMTPMCIQPMCGLVFITGYTTYYLQLAGFSTSMSFKLQIVQQVVMIIGNIMSWFLIDRVGRRNLNIYGTLAIAILLWLAGGLAVANTQGSVKGTVALVFLYAWCMALTIQPVSYTIMTEVPTPRLRMKTIAIASATYSALNMMWGFVLPYMFNPDKANLGAKITFIFGGVSTLIMALVWFLLPETANRTYQELDEMFEKRVPARKFRSFMKDI</sequence>
<dbReference type="Gene3D" id="1.20.1250.20">
    <property type="entry name" value="MFS general substrate transporter like domains"/>
    <property type="match status" value="1"/>
</dbReference>
<feature type="transmembrane region" description="Helical" evidence="6">
    <location>
        <begin position="297"/>
        <end position="317"/>
    </location>
</feature>
<dbReference type="EMBL" id="ML738596">
    <property type="protein sequence ID" value="KAE8166078.1"/>
    <property type="molecule type" value="Genomic_DNA"/>
</dbReference>
<dbReference type="PROSITE" id="PS00217">
    <property type="entry name" value="SUGAR_TRANSPORT_2"/>
    <property type="match status" value="1"/>
</dbReference>
<dbReference type="SUPFAM" id="SSF103473">
    <property type="entry name" value="MFS general substrate transporter"/>
    <property type="match status" value="1"/>
</dbReference>
<evidence type="ECO:0000256" key="2">
    <source>
        <dbReference type="ARBA" id="ARBA00010992"/>
    </source>
</evidence>
<dbReference type="InterPro" id="IPR005829">
    <property type="entry name" value="Sugar_transporter_CS"/>
</dbReference>
<dbReference type="Proteomes" id="UP000326950">
    <property type="component" value="Unassembled WGS sequence"/>
</dbReference>
<feature type="transmembrane region" description="Helical" evidence="6">
    <location>
        <begin position="213"/>
        <end position="234"/>
    </location>
</feature>
<keyword evidence="9" id="KW-1185">Reference proteome</keyword>
<dbReference type="InterPro" id="IPR036259">
    <property type="entry name" value="MFS_trans_sf"/>
</dbReference>
<accession>A0A5N6V513</accession>
<dbReference type="GO" id="GO:0005351">
    <property type="term" value="F:carbohydrate:proton symporter activity"/>
    <property type="evidence" value="ECO:0007669"/>
    <property type="project" value="TreeGrafter"/>
</dbReference>
<dbReference type="OrthoDB" id="6612291at2759"/>
<organism evidence="8 9">
    <name type="scientific">Aspergillus tamarii</name>
    <dbReference type="NCBI Taxonomy" id="41984"/>
    <lineage>
        <taxon>Eukaryota</taxon>
        <taxon>Fungi</taxon>
        <taxon>Dikarya</taxon>
        <taxon>Ascomycota</taxon>
        <taxon>Pezizomycotina</taxon>
        <taxon>Eurotiomycetes</taxon>
        <taxon>Eurotiomycetidae</taxon>
        <taxon>Eurotiales</taxon>
        <taxon>Aspergillaceae</taxon>
        <taxon>Aspergillus</taxon>
        <taxon>Aspergillus subgen. Circumdati</taxon>
    </lineage>
</organism>
<evidence type="ECO:0000313" key="8">
    <source>
        <dbReference type="EMBL" id="KAE8166078.1"/>
    </source>
</evidence>
<feature type="transmembrane region" description="Helical" evidence="6">
    <location>
        <begin position="42"/>
        <end position="61"/>
    </location>
</feature>
<feature type="transmembrane region" description="Helical" evidence="6">
    <location>
        <begin position="182"/>
        <end position="201"/>
    </location>
</feature>
<dbReference type="InterPro" id="IPR020846">
    <property type="entry name" value="MFS_dom"/>
</dbReference>
<dbReference type="PROSITE" id="PS50850">
    <property type="entry name" value="MFS"/>
    <property type="match status" value="1"/>
</dbReference>
<dbReference type="InterPro" id="IPR005828">
    <property type="entry name" value="MFS_sugar_transport-like"/>
</dbReference>
<feature type="transmembrane region" description="Helical" evidence="6">
    <location>
        <begin position="362"/>
        <end position="382"/>
    </location>
</feature>
<keyword evidence="4 6" id="KW-1133">Transmembrane helix</keyword>
<comment type="subcellular location">
    <subcellularLocation>
        <location evidence="1">Membrane</location>
        <topology evidence="1">Multi-pass membrane protein</topology>
    </subcellularLocation>
</comment>
<dbReference type="PANTHER" id="PTHR48022:SF22">
    <property type="entry name" value="MAJOR FACILITATOR SUPERFAMILY (MFS) PROFILE DOMAIN-CONTAINING PROTEIN"/>
    <property type="match status" value="1"/>
</dbReference>
<comment type="similarity">
    <text evidence="2">Belongs to the major facilitator superfamily. Sugar transporter (TC 2.A.1.1) family.</text>
</comment>
<gene>
    <name evidence="8" type="ORF">BDV40DRAFT_308076</name>
</gene>
<evidence type="ECO:0000256" key="3">
    <source>
        <dbReference type="ARBA" id="ARBA00022692"/>
    </source>
</evidence>
<dbReference type="GO" id="GO:0016020">
    <property type="term" value="C:membrane"/>
    <property type="evidence" value="ECO:0007669"/>
    <property type="project" value="UniProtKB-SubCell"/>
</dbReference>
<keyword evidence="5 6" id="KW-0472">Membrane</keyword>
<evidence type="ECO:0000313" key="9">
    <source>
        <dbReference type="Proteomes" id="UP000326950"/>
    </source>
</evidence>
<dbReference type="Pfam" id="PF00083">
    <property type="entry name" value="Sugar_tr"/>
    <property type="match status" value="1"/>
</dbReference>
<reference evidence="8 9" key="1">
    <citation type="submission" date="2019-04" db="EMBL/GenBank/DDBJ databases">
        <title>Friends and foes A comparative genomics study of 23 Aspergillus species from section Flavi.</title>
        <authorList>
            <consortium name="DOE Joint Genome Institute"/>
            <person name="Kjaerbolling I."/>
            <person name="Vesth T."/>
            <person name="Frisvad J.C."/>
            <person name="Nybo J.L."/>
            <person name="Theobald S."/>
            <person name="Kildgaard S."/>
            <person name="Isbrandt T."/>
            <person name="Kuo A."/>
            <person name="Sato A."/>
            <person name="Lyhne E.K."/>
            <person name="Kogle M.E."/>
            <person name="Wiebenga A."/>
            <person name="Kun R.S."/>
            <person name="Lubbers R.J."/>
            <person name="Makela M.R."/>
            <person name="Barry K."/>
            <person name="Chovatia M."/>
            <person name="Clum A."/>
            <person name="Daum C."/>
            <person name="Haridas S."/>
            <person name="He G."/>
            <person name="LaButti K."/>
            <person name="Lipzen A."/>
            <person name="Mondo S."/>
            <person name="Riley R."/>
            <person name="Salamov A."/>
            <person name="Simmons B.A."/>
            <person name="Magnuson J.K."/>
            <person name="Henrissat B."/>
            <person name="Mortensen U.H."/>
            <person name="Larsen T.O."/>
            <person name="Devries R.P."/>
            <person name="Grigoriev I.V."/>
            <person name="Machida M."/>
            <person name="Baker S.E."/>
            <person name="Andersen M.R."/>
        </authorList>
    </citation>
    <scope>NUCLEOTIDE SEQUENCE [LARGE SCALE GENOMIC DNA]</scope>
    <source>
        <strain evidence="8 9">CBS 117626</strain>
    </source>
</reference>
<evidence type="ECO:0000256" key="4">
    <source>
        <dbReference type="ARBA" id="ARBA00022989"/>
    </source>
</evidence>
<name>A0A5N6V513_ASPTM</name>
<feature type="transmembrane region" description="Helical" evidence="6">
    <location>
        <begin position="461"/>
        <end position="480"/>
    </location>
</feature>
<evidence type="ECO:0000256" key="1">
    <source>
        <dbReference type="ARBA" id="ARBA00004141"/>
    </source>
</evidence>
<evidence type="ECO:0000256" key="6">
    <source>
        <dbReference type="SAM" id="Phobius"/>
    </source>
</evidence>
<dbReference type="PANTHER" id="PTHR48022">
    <property type="entry name" value="PLASTIDIC GLUCOSE TRANSPORTER 4"/>
    <property type="match status" value="1"/>
</dbReference>
<feature type="transmembrane region" description="Helical" evidence="6">
    <location>
        <begin position="394"/>
        <end position="415"/>
    </location>
</feature>